<evidence type="ECO:0000256" key="5">
    <source>
        <dbReference type="SAM" id="Phobius"/>
    </source>
</evidence>
<dbReference type="Gene3D" id="1.20.1540.10">
    <property type="entry name" value="Rhomboid-like"/>
    <property type="match status" value="1"/>
</dbReference>
<dbReference type="PANTHER" id="PTHR43066">
    <property type="entry name" value="RHOMBOID-RELATED PROTEIN"/>
    <property type="match status" value="1"/>
</dbReference>
<evidence type="ECO:0000256" key="1">
    <source>
        <dbReference type="ARBA" id="ARBA00004141"/>
    </source>
</evidence>
<dbReference type="Proteomes" id="UP000694871">
    <property type="component" value="Unplaced"/>
</dbReference>
<proteinExistence type="predicted"/>
<name>A0ABM1JJA2_GEKJA</name>
<feature type="transmembrane region" description="Helical" evidence="5">
    <location>
        <begin position="144"/>
        <end position="164"/>
    </location>
</feature>
<evidence type="ECO:0000256" key="4">
    <source>
        <dbReference type="ARBA" id="ARBA00023136"/>
    </source>
</evidence>
<keyword evidence="3 5" id="KW-1133">Transmembrane helix</keyword>
<accession>A0ABM1JJA2</accession>
<evidence type="ECO:0000313" key="9">
    <source>
        <dbReference type="RefSeq" id="XP_015261539.1"/>
    </source>
</evidence>
<dbReference type="SUPFAM" id="SSF46934">
    <property type="entry name" value="UBA-like"/>
    <property type="match status" value="1"/>
</dbReference>
<evidence type="ECO:0000313" key="8">
    <source>
        <dbReference type="Proteomes" id="UP000694871"/>
    </source>
</evidence>
<evidence type="ECO:0000259" key="6">
    <source>
        <dbReference type="Pfam" id="PF00627"/>
    </source>
</evidence>
<keyword evidence="2 5" id="KW-0812">Transmembrane</keyword>
<dbReference type="InterPro" id="IPR035952">
    <property type="entry name" value="Rhomboid-like_sf"/>
</dbReference>
<dbReference type="GeneID" id="107105982"/>
<dbReference type="InterPro" id="IPR022764">
    <property type="entry name" value="Peptidase_S54_rhomboid_dom"/>
</dbReference>
<dbReference type="Pfam" id="PF00627">
    <property type="entry name" value="UBA"/>
    <property type="match status" value="1"/>
</dbReference>
<dbReference type="Pfam" id="PF01694">
    <property type="entry name" value="Rhomboid"/>
    <property type="match status" value="1"/>
</dbReference>
<comment type="subcellular location">
    <subcellularLocation>
        <location evidence="1">Membrane</location>
        <topology evidence="1">Multi-pass membrane protein</topology>
    </subcellularLocation>
</comment>
<feature type="transmembrane region" description="Helical" evidence="5">
    <location>
        <begin position="170"/>
        <end position="191"/>
    </location>
</feature>
<reference evidence="9" key="1">
    <citation type="submission" date="2025-08" db="UniProtKB">
        <authorList>
            <consortium name="RefSeq"/>
        </authorList>
    </citation>
    <scope>IDENTIFICATION</scope>
</reference>
<dbReference type="SUPFAM" id="SSF144091">
    <property type="entry name" value="Rhomboid-like"/>
    <property type="match status" value="1"/>
</dbReference>
<feature type="transmembrane region" description="Helical" evidence="5">
    <location>
        <begin position="12"/>
        <end position="35"/>
    </location>
</feature>
<dbReference type="RefSeq" id="XP_015261539.1">
    <property type="nucleotide sequence ID" value="XM_015406053.1"/>
</dbReference>
<feature type="transmembrane region" description="Helical" evidence="5">
    <location>
        <begin position="91"/>
        <end position="109"/>
    </location>
</feature>
<evidence type="ECO:0000256" key="3">
    <source>
        <dbReference type="ARBA" id="ARBA00022989"/>
    </source>
</evidence>
<keyword evidence="4 5" id="KW-0472">Membrane</keyword>
<protein>
    <submittedName>
        <fullName evidence="9">Rhomboid domain-containing protein 3</fullName>
    </submittedName>
</protein>
<sequence>MRLRRLLIRLRGLRHPPVASSTLMLLLCLFWLMGIGESWALAPGLLLKPLHAYRLVTYCLCHTDATHLLFNVILFPLLGWHQELRLGTLRYLHASLLGATVSALLYFLLAGLWGAQPAAAVGGYTPVHLAMLGHHQRQWKRRGISGVIPTALAAGVLLGLSQLLLPSSPFLLHASGLLTCLAYCAGIFSPLELSERSLERWHNGFICRTLAGVSFLPLVTPPATAGLLPTADPAARNERLTSAPEHQAQPVFPRVFSTWTQPPTSPSVPYRGGENIGLEQESGLPYVSVFPPPFSCPSGASNIPFSVLHESLVDEEMLQAGIQASLQDVTGGEVKLSKSSVSSLRLQQLQKMGFPTEQAVVALAATGHVEGAVSLLTGGHVGDAAVVTSESQSAHRTRMDPRQ</sequence>
<dbReference type="InterPro" id="IPR009060">
    <property type="entry name" value="UBA-like_sf"/>
</dbReference>
<dbReference type="InterPro" id="IPR015940">
    <property type="entry name" value="UBA"/>
</dbReference>
<organism evidence="8 9">
    <name type="scientific">Gekko japonicus</name>
    <name type="common">Schlegel's Japanese gecko</name>
    <dbReference type="NCBI Taxonomy" id="146911"/>
    <lineage>
        <taxon>Eukaryota</taxon>
        <taxon>Metazoa</taxon>
        <taxon>Chordata</taxon>
        <taxon>Craniata</taxon>
        <taxon>Vertebrata</taxon>
        <taxon>Euteleostomi</taxon>
        <taxon>Lepidosauria</taxon>
        <taxon>Squamata</taxon>
        <taxon>Bifurcata</taxon>
        <taxon>Gekkota</taxon>
        <taxon>Gekkonidae</taxon>
        <taxon>Gekkoninae</taxon>
        <taxon>Gekko</taxon>
    </lineage>
</organism>
<evidence type="ECO:0000259" key="7">
    <source>
        <dbReference type="Pfam" id="PF01694"/>
    </source>
</evidence>
<feature type="domain" description="UBA" evidence="6">
    <location>
        <begin position="343"/>
        <end position="376"/>
    </location>
</feature>
<dbReference type="PANTHER" id="PTHR43066:SF16">
    <property type="entry name" value="RHOMBOID DOMAIN-CONTAINING PROTEIN 3"/>
    <property type="match status" value="1"/>
</dbReference>
<dbReference type="Gene3D" id="1.10.8.10">
    <property type="entry name" value="DNA helicase RuvA subunit, C-terminal domain"/>
    <property type="match status" value="1"/>
</dbReference>
<evidence type="ECO:0000256" key="2">
    <source>
        <dbReference type="ARBA" id="ARBA00022692"/>
    </source>
</evidence>
<gene>
    <name evidence="9" type="primary">RHBDD3</name>
</gene>
<keyword evidence="8" id="KW-1185">Reference proteome</keyword>
<feature type="domain" description="Peptidase S54 rhomboid" evidence="7">
    <location>
        <begin position="51"/>
        <end position="187"/>
    </location>
</feature>